<dbReference type="EMBL" id="JBBPBM010000015">
    <property type="protein sequence ID" value="KAK8558666.1"/>
    <property type="molecule type" value="Genomic_DNA"/>
</dbReference>
<proteinExistence type="predicted"/>
<organism evidence="1 2">
    <name type="scientific">Hibiscus sabdariffa</name>
    <name type="common">roselle</name>
    <dbReference type="NCBI Taxonomy" id="183260"/>
    <lineage>
        <taxon>Eukaryota</taxon>
        <taxon>Viridiplantae</taxon>
        <taxon>Streptophyta</taxon>
        <taxon>Embryophyta</taxon>
        <taxon>Tracheophyta</taxon>
        <taxon>Spermatophyta</taxon>
        <taxon>Magnoliopsida</taxon>
        <taxon>eudicotyledons</taxon>
        <taxon>Gunneridae</taxon>
        <taxon>Pentapetalae</taxon>
        <taxon>rosids</taxon>
        <taxon>malvids</taxon>
        <taxon>Malvales</taxon>
        <taxon>Malvaceae</taxon>
        <taxon>Malvoideae</taxon>
        <taxon>Hibiscus</taxon>
    </lineage>
</organism>
<protein>
    <submittedName>
        <fullName evidence="1">Uncharacterized protein</fullName>
    </submittedName>
</protein>
<keyword evidence="2" id="KW-1185">Reference proteome</keyword>
<name>A0ABR2EDD8_9ROSI</name>
<gene>
    <name evidence="1" type="ORF">V6N12_041966</name>
</gene>
<accession>A0ABR2EDD8</accession>
<sequence>MSKLGFLESHYKYHRFLCWPSSFDSSSFSKPGSLISPFRALDQSWVTLMSGILTPRPMGLALAPVVCVEILMPSLGSMDSCVADSASVAMPRKLDSSSTAEGFIWFGVGRNSFKYEQF</sequence>
<reference evidence="1 2" key="1">
    <citation type="journal article" date="2024" name="G3 (Bethesda)">
        <title>Genome assembly of Hibiscus sabdariffa L. provides insights into metabolisms of medicinal natural products.</title>
        <authorList>
            <person name="Kim T."/>
        </authorList>
    </citation>
    <scope>NUCLEOTIDE SEQUENCE [LARGE SCALE GENOMIC DNA]</scope>
    <source>
        <strain evidence="1">TK-2024</strain>
        <tissue evidence="1">Old leaves</tissue>
    </source>
</reference>
<comment type="caution">
    <text evidence="1">The sequence shown here is derived from an EMBL/GenBank/DDBJ whole genome shotgun (WGS) entry which is preliminary data.</text>
</comment>
<dbReference type="Proteomes" id="UP001472677">
    <property type="component" value="Unassembled WGS sequence"/>
</dbReference>
<evidence type="ECO:0000313" key="2">
    <source>
        <dbReference type="Proteomes" id="UP001472677"/>
    </source>
</evidence>
<evidence type="ECO:0000313" key="1">
    <source>
        <dbReference type="EMBL" id="KAK8558666.1"/>
    </source>
</evidence>